<keyword evidence="2" id="KW-0812">Transmembrane</keyword>
<keyword evidence="1" id="KW-0802">TPR repeat</keyword>
<evidence type="ECO:0000313" key="4">
    <source>
        <dbReference type="Proteomes" id="UP000054997"/>
    </source>
</evidence>
<dbReference type="STRING" id="45068.Llon_2058"/>
<keyword evidence="2" id="KW-1133">Transmembrane helix</keyword>
<proteinExistence type="predicted"/>
<evidence type="ECO:0000313" key="3">
    <source>
        <dbReference type="EMBL" id="KTD19886.1"/>
    </source>
</evidence>
<accession>A0A0W0VID8</accession>
<dbReference type="InterPro" id="IPR011990">
    <property type="entry name" value="TPR-like_helical_dom_sf"/>
</dbReference>
<dbReference type="PROSITE" id="PS50005">
    <property type="entry name" value="TPR"/>
    <property type="match status" value="1"/>
</dbReference>
<dbReference type="PATRIC" id="fig|45068.5.peg.2240"/>
<dbReference type="RefSeq" id="WP_058530015.1">
    <property type="nucleotide sequence ID" value="NZ_CAAAHZ010000011.1"/>
</dbReference>
<dbReference type="Gene3D" id="1.25.40.10">
    <property type="entry name" value="Tetratricopeptide repeat domain"/>
    <property type="match status" value="2"/>
</dbReference>
<organism evidence="3 4">
    <name type="scientific">Legionella londiniensis</name>
    <dbReference type="NCBI Taxonomy" id="45068"/>
    <lineage>
        <taxon>Bacteria</taxon>
        <taxon>Pseudomonadati</taxon>
        <taxon>Pseudomonadota</taxon>
        <taxon>Gammaproteobacteria</taxon>
        <taxon>Legionellales</taxon>
        <taxon>Legionellaceae</taxon>
        <taxon>Legionella</taxon>
    </lineage>
</organism>
<dbReference type="InterPro" id="IPR019734">
    <property type="entry name" value="TPR_rpt"/>
</dbReference>
<dbReference type="SUPFAM" id="SSF48452">
    <property type="entry name" value="TPR-like"/>
    <property type="match status" value="1"/>
</dbReference>
<comment type="caution">
    <text evidence="3">The sequence shown here is derived from an EMBL/GenBank/DDBJ whole genome shotgun (WGS) entry which is preliminary data.</text>
</comment>
<protein>
    <submittedName>
        <fullName evidence="3">Uncharacterized protein</fullName>
    </submittedName>
</protein>
<keyword evidence="4" id="KW-1185">Reference proteome</keyword>
<feature type="repeat" description="TPR" evidence="1">
    <location>
        <begin position="203"/>
        <end position="236"/>
    </location>
</feature>
<dbReference type="EMBL" id="LNYK01000033">
    <property type="protein sequence ID" value="KTD19886.1"/>
    <property type="molecule type" value="Genomic_DNA"/>
</dbReference>
<dbReference type="Pfam" id="PF14559">
    <property type="entry name" value="TPR_19"/>
    <property type="match status" value="1"/>
</dbReference>
<dbReference type="Pfam" id="PF13432">
    <property type="entry name" value="TPR_16"/>
    <property type="match status" value="1"/>
</dbReference>
<dbReference type="Proteomes" id="UP000054997">
    <property type="component" value="Unassembled WGS sequence"/>
</dbReference>
<evidence type="ECO:0000256" key="2">
    <source>
        <dbReference type="SAM" id="Phobius"/>
    </source>
</evidence>
<evidence type="ECO:0000256" key="1">
    <source>
        <dbReference type="PROSITE-ProRule" id="PRU00339"/>
    </source>
</evidence>
<gene>
    <name evidence="3" type="ORF">Llon_2058</name>
</gene>
<dbReference type="OrthoDB" id="5406098at2"/>
<reference evidence="3 4" key="1">
    <citation type="submission" date="2015-11" db="EMBL/GenBank/DDBJ databases">
        <title>Genomic analysis of 38 Legionella species identifies large and diverse effector repertoires.</title>
        <authorList>
            <person name="Burstein D."/>
            <person name="Amaro F."/>
            <person name="Zusman T."/>
            <person name="Lifshitz Z."/>
            <person name="Cohen O."/>
            <person name="Gilbert J.A."/>
            <person name="Pupko T."/>
            <person name="Shuman H.A."/>
            <person name="Segal G."/>
        </authorList>
    </citation>
    <scope>NUCLEOTIDE SEQUENCE [LARGE SCALE GENOMIC DNA]</scope>
    <source>
        <strain evidence="3 4">ATCC 49505</strain>
    </source>
</reference>
<name>A0A0W0VID8_9GAMM</name>
<dbReference type="AlphaFoldDB" id="A0A0W0VID8"/>
<sequence>MSLLNEMLKDLNETKARAKATPLYLPLHKESFLQKLPSVIPWLFATFIISLLVLLMTHGLQIKKDKEIEGEPAAPLPSEALVQVKQQKQPATAKPAANKIQNESLGNLPARNDPSEPLFFVLPSFIPGISQFPDEDFAAEPTLAPNAHKPILTAAVKKTASSLSAREWHDLHLNEALQAIEEGEESHAIQLLTMILARFPASVEARESLAAIYLSRADLTKAMTILDKGLEYEPDSIILSKMKARIFFEQDKTSKALKLLARFKPDIRQDPDFYGLMAAILQSLGKNNEAGDLYKRLVEIEPSCGQYWLGYGMALEQRQAFQQAAIAYQHASQSYDVEPMVRIYAENRLKLLQG</sequence>
<dbReference type="SMART" id="SM00028">
    <property type="entry name" value="TPR"/>
    <property type="match status" value="3"/>
</dbReference>
<feature type="transmembrane region" description="Helical" evidence="2">
    <location>
        <begin position="39"/>
        <end position="57"/>
    </location>
</feature>
<keyword evidence="2" id="KW-0472">Membrane</keyword>